<dbReference type="Proteomes" id="UP000308230">
    <property type="component" value="Unassembled WGS sequence"/>
</dbReference>
<evidence type="ECO:0000256" key="7">
    <source>
        <dbReference type="PIRNR" id="PIRNR000124"/>
    </source>
</evidence>
<dbReference type="PANTHER" id="PTHR43750">
    <property type="entry name" value="UDP-GLUCOSE 6-DEHYDROGENASE TUAD"/>
    <property type="match status" value="1"/>
</dbReference>
<dbReference type="GO" id="GO:0006065">
    <property type="term" value="P:UDP-glucuronate biosynthetic process"/>
    <property type="evidence" value="ECO:0007669"/>
    <property type="project" value="UniProtKB-UniPathway"/>
</dbReference>
<evidence type="ECO:0000313" key="12">
    <source>
        <dbReference type="EMBL" id="TLS39028.1"/>
    </source>
</evidence>
<dbReference type="SUPFAM" id="SSF48179">
    <property type="entry name" value="6-phosphogluconate dehydrogenase C-terminal domain-like"/>
    <property type="match status" value="1"/>
</dbReference>
<feature type="binding site" evidence="10">
    <location>
        <position position="86"/>
    </location>
    <ligand>
        <name>NAD(+)</name>
        <dbReference type="ChEBI" id="CHEBI:57540"/>
    </ligand>
</feature>
<evidence type="ECO:0000259" key="11">
    <source>
        <dbReference type="SMART" id="SM00984"/>
    </source>
</evidence>
<dbReference type="GO" id="GO:0003979">
    <property type="term" value="F:UDP-glucose 6-dehydrogenase activity"/>
    <property type="evidence" value="ECO:0007669"/>
    <property type="project" value="UniProtKB-EC"/>
</dbReference>
<dbReference type="EC" id="1.1.1.22" evidence="3 7"/>
<feature type="domain" description="UDP-glucose/GDP-mannose dehydrogenase C-terminal" evidence="11">
    <location>
        <begin position="313"/>
        <end position="411"/>
    </location>
</feature>
<feature type="active site" description="Nucleophile" evidence="8">
    <location>
        <position position="260"/>
    </location>
</feature>
<dbReference type="Pfam" id="PF00984">
    <property type="entry name" value="UDPG_MGDP_dh"/>
    <property type="match status" value="1"/>
</dbReference>
<evidence type="ECO:0000313" key="13">
    <source>
        <dbReference type="Proteomes" id="UP000308230"/>
    </source>
</evidence>
<evidence type="ECO:0000256" key="1">
    <source>
        <dbReference type="ARBA" id="ARBA00004701"/>
    </source>
</evidence>
<comment type="pathway">
    <text evidence="1">Nucleotide-sugar biosynthesis; UDP-alpha-D-glucuronate biosynthesis; UDP-alpha-D-glucuronate from UDP-alpha-D-glucose: step 1/1.</text>
</comment>
<dbReference type="Gene3D" id="3.40.50.720">
    <property type="entry name" value="NAD(P)-binding Rossmann-like Domain"/>
    <property type="match status" value="2"/>
</dbReference>
<keyword evidence="4 7" id="KW-0560">Oxidoreductase</keyword>
<evidence type="ECO:0000256" key="6">
    <source>
        <dbReference type="ARBA" id="ARBA00047473"/>
    </source>
</evidence>
<dbReference type="AlphaFoldDB" id="A0A5R9FBH5"/>
<evidence type="ECO:0000256" key="9">
    <source>
        <dbReference type="PIRSR" id="PIRSR500134-2"/>
    </source>
</evidence>
<dbReference type="Pfam" id="PF03720">
    <property type="entry name" value="UDPG_MGDP_dh_C"/>
    <property type="match status" value="1"/>
</dbReference>
<dbReference type="OrthoDB" id="9803238at2"/>
<accession>A0A5R9FBH5</accession>
<dbReference type="PIRSF" id="PIRSF000124">
    <property type="entry name" value="UDPglc_GDPman_dh"/>
    <property type="match status" value="1"/>
</dbReference>
<dbReference type="PANTHER" id="PTHR43750:SF3">
    <property type="entry name" value="UDP-GLUCOSE 6-DEHYDROGENASE TUAD"/>
    <property type="match status" value="1"/>
</dbReference>
<comment type="caution">
    <text evidence="12">The sequence shown here is derived from an EMBL/GenBank/DDBJ whole genome shotgun (WGS) entry which is preliminary data.</text>
</comment>
<dbReference type="InterPro" id="IPR017476">
    <property type="entry name" value="UDP-Glc/GDP-Man"/>
</dbReference>
<dbReference type="GO" id="GO:0051287">
    <property type="term" value="F:NAD binding"/>
    <property type="evidence" value="ECO:0007669"/>
    <property type="project" value="InterPro"/>
</dbReference>
<dbReference type="InterPro" id="IPR036291">
    <property type="entry name" value="NAD(P)-bd_dom_sf"/>
</dbReference>
<feature type="binding site" evidence="9">
    <location>
        <position position="257"/>
    </location>
    <ligand>
        <name>substrate</name>
    </ligand>
</feature>
<dbReference type="Pfam" id="PF03721">
    <property type="entry name" value="UDPG_MGDP_dh_N"/>
    <property type="match status" value="1"/>
</dbReference>
<organism evidence="12 13">
    <name type="scientific">Exobacillus caeni</name>
    <dbReference type="NCBI Taxonomy" id="2574798"/>
    <lineage>
        <taxon>Bacteria</taxon>
        <taxon>Bacillati</taxon>
        <taxon>Bacillota</taxon>
        <taxon>Bacilli</taxon>
        <taxon>Bacillales</taxon>
        <taxon>Guptibacillaceae</taxon>
        <taxon>Exobacillus</taxon>
    </lineage>
</organism>
<protein>
    <recommendedName>
        <fullName evidence="3 7">UDP-glucose 6-dehydrogenase</fullName>
        <ecNumber evidence="3 7">1.1.1.22</ecNumber>
    </recommendedName>
</protein>
<dbReference type="InterPro" id="IPR036220">
    <property type="entry name" value="UDP-Glc/GDP-Man_DH_C_sf"/>
</dbReference>
<sequence length="445" mass="48555">MNISVIGTGYVGLVTGAGLAAKKHNVICADKSSEKIATLQSGGLPIWEEGLEEILKEAKAQQAISFTTNITQAIQKSDLILIAVGTPSLADGDADLSQIYNIGSLIARESTTDKIVVLKSTVPPGTGDNLKTLLNESSNHGVTFEVVSNPEFLRQGSAVSDFFYPSRIIVGCSTDEARKAMEQLYKSFPCTIQFCDRKSAETIKYAANSFLAMKISYMNMLATLSEELGADINEIKEGIGSDPRIGSDFLNPGLGFGGSCLPKDIKAFMKTGANHAVPMTLLQEVLKINEKQPDLIINKLKSFLGTLKGATISIMGLSFKPNTDDLRDAPSIKLVHHLLEEGATVRAYDPLVHVYPLDEVSLFPDPYTTVEDSDAVIFVTEWDEFKSLNWKSIVSNLRLPLILDGRNMFELKEMKKIADQHDLIYCSIGRPNIYKGLGAVKVKNK</sequence>
<evidence type="ECO:0000256" key="3">
    <source>
        <dbReference type="ARBA" id="ARBA00012954"/>
    </source>
</evidence>
<feature type="binding site" evidence="10">
    <location>
        <position position="121"/>
    </location>
    <ligand>
        <name>NAD(+)</name>
        <dbReference type="ChEBI" id="CHEBI:57540"/>
    </ligand>
</feature>
<reference evidence="12 13" key="1">
    <citation type="submission" date="2019-04" db="EMBL/GenBank/DDBJ databases">
        <title>Bacillus caeni sp. nov., a bacterium isolated from mangrove sediment.</title>
        <authorList>
            <person name="Huang H."/>
            <person name="Mo K."/>
            <person name="Hu Y."/>
        </authorList>
    </citation>
    <scope>NUCLEOTIDE SEQUENCE [LARGE SCALE GENOMIC DNA]</scope>
    <source>
        <strain evidence="12 13">HB172195</strain>
    </source>
</reference>
<dbReference type="UniPathway" id="UPA00038">
    <property type="reaction ID" value="UER00491"/>
</dbReference>
<dbReference type="EMBL" id="SWLG01000001">
    <property type="protein sequence ID" value="TLS39028.1"/>
    <property type="molecule type" value="Genomic_DNA"/>
</dbReference>
<keyword evidence="5 7" id="KW-0520">NAD</keyword>
<comment type="similarity">
    <text evidence="2 7">Belongs to the UDP-glucose/GDP-mannose dehydrogenase family.</text>
</comment>
<dbReference type="NCBIfam" id="TIGR03026">
    <property type="entry name" value="NDP-sugDHase"/>
    <property type="match status" value="1"/>
</dbReference>
<feature type="binding site" evidence="9">
    <location>
        <position position="204"/>
    </location>
    <ligand>
        <name>substrate</name>
    </ligand>
</feature>
<comment type="catalytic activity">
    <reaction evidence="6 7">
        <text>UDP-alpha-D-glucose + 2 NAD(+) + H2O = UDP-alpha-D-glucuronate + 2 NADH + 3 H(+)</text>
        <dbReference type="Rhea" id="RHEA:23596"/>
        <dbReference type="ChEBI" id="CHEBI:15377"/>
        <dbReference type="ChEBI" id="CHEBI:15378"/>
        <dbReference type="ChEBI" id="CHEBI:57540"/>
        <dbReference type="ChEBI" id="CHEBI:57945"/>
        <dbReference type="ChEBI" id="CHEBI:58052"/>
        <dbReference type="ChEBI" id="CHEBI:58885"/>
        <dbReference type="EC" id="1.1.1.22"/>
    </reaction>
</comment>
<evidence type="ECO:0000256" key="4">
    <source>
        <dbReference type="ARBA" id="ARBA00023002"/>
    </source>
</evidence>
<dbReference type="Gene3D" id="1.20.5.100">
    <property type="entry name" value="Cytochrome c1, transmembrane anchor, C-terminal"/>
    <property type="match status" value="1"/>
</dbReference>
<dbReference type="GO" id="GO:0000271">
    <property type="term" value="P:polysaccharide biosynthetic process"/>
    <property type="evidence" value="ECO:0007669"/>
    <property type="project" value="InterPro"/>
</dbReference>
<feature type="binding site" evidence="10">
    <location>
        <position position="263"/>
    </location>
    <ligand>
        <name>NAD(+)</name>
        <dbReference type="ChEBI" id="CHEBI:57540"/>
    </ligand>
</feature>
<feature type="binding site" evidence="10">
    <location>
        <position position="35"/>
    </location>
    <ligand>
        <name>NAD(+)</name>
        <dbReference type="ChEBI" id="CHEBI:57540"/>
    </ligand>
</feature>
<gene>
    <name evidence="12" type="ORF">FCL54_01585</name>
</gene>
<dbReference type="InterPro" id="IPR008927">
    <property type="entry name" value="6-PGluconate_DH-like_C_sf"/>
</dbReference>
<evidence type="ECO:0000256" key="5">
    <source>
        <dbReference type="ARBA" id="ARBA00023027"/>
    </source>
</evidence>
<dbReference type="InterPro" id="IPR014026">
    <property type="entry name" value="UDP-Glc/GDP-Man_DH_dimer"/>
</dbReference>
<keyword evidence="13" id="KW-1185">Reference proteome</keyword>
<feature type="binding site" evidence="9">
    <location>
        <begin position="249"/>
        <end position="253"/>
    </location>
    <ligand>
        <name>substrate</name>
    </ligand>
</feature>
<evidence type="ECO:0000256" key="10">
    <source>
        <dbReference type="PIRSR" id="PIRSR500134-3"/>
    </source>
</evidence>
<name>A0A5R9FBH5_9BACL</name>
<dbReference type="SUPFAM" id="SSF51735">
    <property type="entry name" value="NAD(P)-binding Rossmann-fold domains"/>
    <property type="match status" value="1"/>
</dbReference>
<feature type="binding site" evidence="9">
    <location>
        <position position="320"/>
    </location>
    <ligand>
        <name>substrate</name>
    </ligand>
</feature>
<evidence type="ECO:0000256" key="8">
    <source>
        <dbReference type="PIRSR" id="PIRSR500134-1"/>
    </source>
</evidence>
<proteinExistence type="inferred from homology"/>
<dbReference type="InterPro" id="IPR014027">
    <property type="entry name" value="UDP-Glc/GDP-Man_DH_C"/>
</dbReference>
<feature type="binding site" evidence="10">
    <location>
        <position position="30"/>
    </location>
    <ligand>
        <name>NAD(+)</name>
        <dbReference type="ChEBI" id="CHEBI:57540"/>
    </ligand>
</feature>
<dbReference type="InterPro" id="IPR028357">
    <property type="entry name" value="UDPglc_DH_bac"/>
</dbReference>
<dbReference type="SMART" id="SM00984">
    <property type="entry name" value="UDPG_MGDP_dh_C"/>
    <property type="match status" value="1"/>
</dbReference>
<dbReference type="SUPFAM" id="SSF52413">
    <property type="entry name" value="UDP-glucose/GDP-mannose dehydrogenase C-terminal domain"/>
    <property type="match status" value="1"/>
</dbReference>
<dbReference type="RefSeq" id="WP_138122468.1">
    <property type="nucleotide sequence ID" value="NZ_SWLG01000001.1"/>
</dbReference>
<evidence type="ECO:0000256" key="2">
    <source>
        <dbReference type="ARBA" id="ARBA00006601"/>
    </source>
</evidence>
<dbReference type="InterPro" id="IPR001732">
    <property type="entry name" value="UDP-Glc/GDP-Man_DH_N"/>
</dbReference>
<dbReference type="PIRSF" id="PIRSF500134">
    <property type="entry name" value="UDPglc_DH_bac"/>
    <property type="match status" value="1"/>
</dbReference>
<feature type="binding site" evidence="10">
    <location>
        <position position="327"/>
    </location>
    <ligand>
        <name>NAD(+)</name>
        <dbReference type="ChEBI" id="CHEBI:57540"/>
    </ligand>
</feature>